<feature type="domain" description="Sigma-54 factor interaction" evidence="10">
    <location>
        <begin position="267"/>
        <end position="495"/>
    </location>
</feature>
<feature type="domain" description="PAC" evidence="12">
    <location>
        <begin position="191"/>
        <end position="242"/>
    </location>
</feature>
<dbReference type="InterPro" id="IPR035965">
    <property type="entry name" value="PAS-like_dom_sf"/>
</dbReference>
<evidence type="ECO:0000256" key="2">
    <source>
        <dbReference type="ARBA" id="ARBA00022797"/>
    </source>
</evidence>
<organism evidence="13 14">
    <name type="scientific">Pseudodesulfovibrio methanolicus</name>
    <dbReference type="NCBI Taxonomy" id="3126690"/>
    <lineage>
        <taxon>Bacteria</taxon>
        <taxon>Pseudomonadati</taxon>
        <taxon>Thermodesulfobacteriota</taxon>
        <taxon>Desulfovibrionia</taxon>
        <taxon>Desulfovibrionales</taxon>
        <taxon>Desulfovibrionaceae</taxon>
    </lineage>
</organism>
<protein>
    <recommendedName>
        <fullName evidence="7">HTH-type transcriptional regulatory protein TyrR</fullName>
    </recommendedName>
</protein>
<dbReference type="InterPro" id="IPR025944">
    <property type="entry name" value="Sigma_54_int_dom_CS"/>
</dbReference>
<dbReference type="NCBIfam" id="TIGR00229">
    <property type="entry name" value="sensory_box"/>
    <property type="match status" value="1"/>
</dbReference>
<keyword evidence="1" id="KW-0547">Nucleotide-binding</keyword>
<reference evidence="13 14" key="1">
    <citation type="submission" date="2024-03" db="EMBL/GenBank/DDBJ databases">
        <title>Phenotype and Genome Characterization of a Sulfate-Reducing Bacterium Pseudodesulfovibrio sp. strain 5S69, isolated from Petroleum Reservoir in Tatarstan (Russia).</title>
        <authorList>
            <person name="Bidzhieva S.K."/>
            <person name="Kadnikov V."/>
            <person name="Tourova T.P."/>
            <person name="Samigullina S.R."/>
            <person name="Sokolova D.S."/>
            <person name="Poltaraus A.B."/>
            <person name="Avtukh A.N."/>
            <person name="Tereshina V.M."/>
            <person name="Mardanov A.V."/>
            <person name="Nazina T.N."/>
        </authorList>
    </citation>
    <scope>NUCLEOTIDE SEQUENCE [LARGE SCALE GENOMIC DNA]</scope>
    <source>
        <strain evidence="13 14">5S69</strain>
    </source>
</reference>
<keyword evidence="6" id="KW-0804">Transcription</keyword>
<dbReference type="InterPro" id="IPR025662">
    <property type="entry name" value="Sigma_54_int_dom_ATP-bd_1"/>
</dbReference>
<dbReference type="Gene3D" id="1.10.8.60">
    <property type="match status" value="1"/>
</dbReference>
<dbReference type="InterPro" id="IPR027417">
    <property type="entry name" value="P-loop_NTPase"/>
</dbReference>
<evidence type="ECO:0000259" key="12">
    <source>
        <dbReference type="PROSITE" id="PS50113"/>
    </source>
</evidence>
<keyword evidence="4" id="KW-0805">Transcription regulation</keyword>
<dbReference type="Gene3D" id="3.30.450.20">
    <property type="entry name" value="PAS domain"/>
    <property type="match status" value="1"/>
</dbReference>
<dbReference type="RefSeq" id="WP_338668926.1">
    <property type="nucleotide sequence ID" value="NZ_CP146609.1"/>
</dbReference>
<dbReference type="SUPFAM" id="SSF46689">
    <property type="entry name" value="Homeodomain-like"/>
    <property type="match status" value="1"/>
</dbReference>
<dbReference type="InterPro" id="IPR025943">
    <property type="entry name" value="Sigma_54_int_dom_ATP-bd_2"/>
</dbReference>
<dbReference type="PANTHER" id="PTHR32071">
    <property type="entry name" value="TRANSCRIPTIONAL REGULATORY PROTEIN"/>
    <property type="match status" value="1"/>
</dbReference>
<dbReference type="InterPro" id="IPR002078">
    <property type="entry name" value="Sigma_54_int"/>
</dbReference>
<proteinExistence type="predicted"/>
<keyword evidence="5" id="KW-0238">DNA-binding</keyword>
<feature type="coiled-coil region" evidence="8">
    <location>
        <begin position="233"/>
        <end position="267"/>
    </location>
</feature>
<dbReference type="CDD" id="cd00009">
    <property type="entry name" value="AAA"/>
    <property type="match status" value="1"/>
</dbReference>
<dbReference type="PROSITE" id="PS00688">
    <property type="entry name" value="SIGMA54_INTERACT_3"/>
    <property type="match status" value="1"/>
</dbReference>
<evidence type="ECO:0000256" key="1">
    <source>
        <dbReference type="ARBA" id="ARBA00022741"/>
    </source>
</evidence>
<evidence type="ECO:0000259" key="10">
    <source>
        <dbReference type="PROSITE" id="PS50045"/>
    </source>
</evidence>
<gene>
    <name evidence="13" type="ORF">V8V93_03185</name>
</gene>
<dbReference type="InterPro" id="IPR013656">
    <property type="entry name" value="PAS_4"/>
</dbReference>
<evidence type="ECO:0000256" key="7">
    <source>
        <dbReference type="ARBA" id="ARBA00029500"/>
    </source>
</evidence>
<dbReference type="InterPro" id="IPR003593">
    <property type="entry name" value="AAA+_ATPase"/>
</dbReference>
<dbReference type="Pfam" id="PF00158">
    <property type="entry name" value="Sigma54_activat"/>
    <property type="match status" value="1"/>
</dbReference>
<dbReference type="InterPro" id="IPR000700">
    <property type="entry name" value="PAS-assoc_C"/>
</dbReference>
<evidence type="ECO:0000313" key="13">
    <source>
        <dbReference type="EMBL" id="WWX23212.1"/>
    </source>
</evidence>
<dbReference type="Gene3D" id="3.40.50.300">
    <property type="entry name" value="P-loop containing nucleotide triphosphate hydrolases"/>
    <property type="match status" value="1"/>
</dbReference>
<accession>A0ABZ2IX56</accession>
<dbReference type="PROSITE" id="PS00676">
    <property type="entry name" value="SIGMA54_INTERACT_2"/>
    <property type="match status" value="1"/>
</dbReference>
<dbReference type="InterPro" id="IPR058031">
    <property type="entry name" value="AAA_lid_NorR"/>
</dbReference>
<dbReference type="Gene3D" id="1.10.10.60">
    <property type="entry name" value="Homeodomain-like"/>
    <property type="match status" value="1"/>
</dbReference>
<dbReference type="Pfam" id="PF18024">
    <property type="entry name" value="HTH_50"/>
    <property type="match status" value="1"/>
</dbReference>
<dbReference type="SMART" id="SM00091">
    <property type="entry name" value="PAS"/>
    <property type="match status" value="1"/>
</dbReference>
<evidence type="ECO:0000256" key="5">
    <source>
        <dbReference type="ARBA" id="ARBA00023125"/>
    </source>
</evidence>
<evidence type="ECO:0000256" key="8">
    <source>
        <dbReference type="SAM" id="Coils"/>
    </source>
</evidence>
<keyword evidence="3" id="KW-0067">ATP-binding</keyword>
<evidence type="ECO:0000259" key="11">
    <source>
        <dbReference type="PROSITE" id="PS50112"/>
    </source>
</evidence>
<dbReference type="Pfam" id="PF08448">
    <property type="entry name" value="PAS_4"/>
    <property type="match status" value="1"/>
</dbReference>
<feature type="domain" description="PAS" evidence="11">
    <location>
        <begin position="124"/>
        <end position="175"/>
    </location>
</feature>
<dbReference type="NCBIfam" id="TIGR04381">
    <property type="entry name" value="HTH_TypR"/>
    <property type="match status" value="1"/>
</dbReference>
<feature type="region of interest" description="Disordered" evidence="9">
    <location>
        <begin position="574"/>
        <end position="598"/>
    </location>
</feature>
<dbReference type="PROSITE" id="PS50112">
    <property type="entry name" value="PAS"/>
    <property type="match status" value="1"/>
</dbReference>
<keyword evidence="2" id="KW-0058">Aromatic hydrocarbons catabolism</keyword>
<evidence type="ECO:0000256" key="3">
    <source>
        <dbReference type="ARBA" id="ARBA00022840"/>
    </source>
</evidence>
<dbReference type="InterPro" id="IPR000014">
    <property type="entry name" value="PAS"/>
</dbReference>
<evidence type="ECO:0000256" key="6">
    <source>
        <dbReference type="ARBA" id="ARBA00023163"/>
    </source>
</evidence>
<sequence length="598" mass="66369">MNKNDPRLPSVAEGRSTQVLPPARLCEGNILQAGILQDGAFTWSVPEPDFLPSPAEQEALRALCRETLEKRGMSHRESFSLNGRDCALTVYAFPDLRPALAVMLVTDRSKAEECRRRLERNLSRSMELDAIVTATSDGIWVCDGQGFVTLVNPAAERVNNIVAQDVIGRNMHDLLKEGFIDRSAAVEVVRTGQPVSLLQMRDGRKLTSTGTPVFDSNGVLQRVVVSTQDATEVDNLRRDLERQEFLADNYRSKLMELQDQLASDREIIARSPKMLSVLHQALKAGNSEASILLLGESGTGKGILAELIHNHSRRHDKPLLSLNCGAIPETLVEAELFGYEQGAFTGAKAGKPGLLEVADGGTLFLDEVAELPLQTQVKLLKFLDDGRFTRLGATKGKHVDVRVIAATNRDLRTMANEGSFRKDLYYRLNIIPIQIPPLRERKECIPALLNHFLTLYGNKYNSPKRLRGSALDALAAYPYPGNVRQLINICERLVVMTEHQLIDRDDLMNEVTTGRDYISFQSMRETNTTLKQAMGQLEKALLLEAYEQCHTQQQIAEALDISQASVARKLKQYGIGGKRPGGQPRSAKKADSLLQPRL</sequence>
<dbReference type="SUPFAM" id="SSF55785">
    <property type="entry name" value="PYP-like sensor domain (PAS domain)"/>
    <property type="match status" value="1"/>
</dbReference>
<evidence type="ECO:0000313" key="14">
    <source>
        <dbReference type="Proteomes" id="UP001385389"/>
    </source>
</evidence>
<dbReference type="InterPro" id="IPR030828">
    <property type="entry name" value="HTH_TyrR"/>
</dbReference>
<dbReference type="PROSITE" id="PS50045">
    <property type="entry name" value="SIGMA54_INTERACT_4"/>
    <property type="match status" value="1"/>
</dbReference>
<dbReference type="Pfam" id="PF25601">
    <property type="entry name" value="AAA_lid_14"/>
    <property type="match status" value="1"/>
</dbReference>
<dbReference type="SUPFAM" id="SSF52540">
    <property type="entry name" value="P-loop containing nucleoside triphosphate hydrolases"/>
    <property type="match status" value="1"/>
</dbReference>
<keyword evidence="14" id="KW-1185">Reference proteome</keyword>
<evidence type="ECO:0000256" key="9">
    <source>
        <dbReference type="SAM" id="MobiDB-lite"/>
    </source>
</evidence>
<dbReference type="EMBL" id="CP146609">
    <property type="protein sequence ID" value="WWX23212.1"/>
    <property type="molecule type" value="Genomic_DNA"/>
</dbReference>
<dbReference type="Proteomes" id="UP001385389">
    <property type="component" value="Chromosome"/>
</dbReference>
<dbReference type="PROSITE" id="PS00675">
    <property type="entry name" value="SIGMA54_INTERACT_1"/>
    <property type="match status" value="1"/>
</dbReference>
<dbReference type="SMART" id="SM00382">
    <property type="entry name" value="AAA"/>
    <property type="match status" value="1"/>
</dbReference>
<keyword evidence="8" id="KW-0175">Coiled coil</keyword>
<evidence type="ECO:0000256" key="4">
    <source>
        <dbReference type="ARBA" id="ARBA00023015"/>
    </source>
</evidence>
<name>A0ABZ2IX56_9BACT</name>
<dbReference type="PROSITE" id="PS50113">
    <property type="entry name" value="PAC"/>
    <property type="match status" value="1"/>
</dbReference>
<dbReference type="InterPro" id="IPR009057">
    <property type="entry name" value="Homeodomain-like_sf"/>
</dbReference>
<dbReference type="CDD" id="cd00130">
    <property type="entry name" value="PAS"/>
    <property type="match status" value="1"/>
</dbReference>